<dbReference type="InterPro" id="IPR009637">
    <property type="entry name" value="GPR107/GPR108-like"/>
</dbReference>
<keyword evidence="4 6" id="KW-1133">Transmembrane helix</keyword>
<evidence type="ECO:0000256" key="5">
    <source>
        <dbReference type="ARBA" id="ARBA00023136"/>
    </source>
</evidence>
<feature type="transmembrane region" description="Helical" evidence="6">
    <location>
        <begin position="297"/>
        <end position="319"/>
    </location>
</feature>
<evidence type="ECO:0000256" key="6">
    <source>
        <dbReference type="SAM" id="Phobius"/>
    </source>
</evidence>
<evidence type="ECO:0000313" key="10">
    <source>
        <dbReference type="EMBL" id="KAJ5075825.1"/>
    </source>
</evidence>
<dbReference type="EMBL" id="JAPDFW010000063">
    <property type="protein sequence ID" value="KAJ5075825.1"/>
    <property type="molecule type" value="Genomic_DNA"/>
</dbReference>
<evidence type="ECO:0000256" key="7">
    <source>
        <dbReference type="SAM" id="SignalP"/>
    </source>
</evidence>
<keyword evidence="3 7" id="KW-0732">Signal</keyword>
<dbReference type="GO" id="GO:0016020">
    <property type="term" value="C:membrane"/>
    <property type="evidence" value="ECO:0007669"/>
    <property type="project" value="UniProtKB-SubCell"/>
</dbReference>
<evidence type="ECO:0000256" key="4">
    <source>
        <dbReference type="ARBA" id="ARBA00022989"/>
    </source>
</evidence>
<feature type="transmembrane region" description="Helical" evidence="6">
    <location>
        <begin position="340"/>
        <end position="361"/>
    </location>
</feature>
<accession>A0A9Q0LQ29</accession>
<dbReference type="Proteomes" id="UP001149090">
    <property type="component" value="Unassembled WGS sequence"/>
</dbReference>
<comment type="subcellular location">
    <subcellularLocation>
        <location evidence="1">Membrane</location>
        <topology evidence="1">Multi-pass membrane protein</topology>
    </subcellularLocation>
</comment>
<dbReference type="Pfam" id="PF06814">
    <property type="entry name" value="GOST_TM"/>
    <property type="match status" value="1"/>
</dbReference>
<organism evidence="10 11">
    <name type="scientific">Anaeramoeba ignava</name>
    <name type="common">Anaerobic marine amoeba</name>
    <dbReference type="NCBI Taxonomy" id="1746090"/>
    <lineage>
        <taxon>Eukaryota</taxon>
        <taxon>Metamonada</taxon>
        <taxon>Anaeramoebidae</taxon>
        <taxon>Anaeramoeba</taxon>
    </lineage>
</organism>
<dbReference type="PROSITE" id="PS51257">
    <property type="entry name" value="PROKAR_LIPOPROTEIN"/>
    <property type="match status" value="1"/>
</dbReference>
<dbReference type="OMA" id="FANCHPQ"/>
<evidence type="ECO:0000259" key="9">
    <source>
        <dbReference type="Pfam" id="PF21904"/>
    </source>
</evidence>
<feature type="transmembrane region" description="Helical" evidence="6">
    <location>
        <begin position="264"/>
        <end position="282"/>
    </location>
</feature>
<comment type="caution">
    <text evidence="10">The sequence shown here is derived from an EMBL/GenBank/DDBJ whole genome shotgun (WGS) entry which is preliminary data.</text>
</comment>
<evidence type="ECO:0000256" key="2">
    <source>
        <dbReference type="ARBA" id="ARBA00022692"/>
    </source>
</evidence>
<dbReference type="AlphaFoldDB" id="A0A9Q0LQ29"/>
<dbReference type="PANTHER" id="PTHR21229:SF2">
    <property type="entry name" value="RE59932P"/>
    <property type="match status" value="1"/>
</dbReference>
<protein>
    <submittedName>
        <fullName evidence="10">Uncharacterized protein</fullName>
    </submittedName>
</protein>
<dbReference type="InterPro" id="IPR054103">
    <property type="entry name" value="CAND6-7_N"/>
</dbReference>
<keyword evidence="5 6" id="KW-0472">Membrane</keyword>
<feature type="transmembrane region" description="Helical" evidence="6">
    <location>
        <begin position="190"/>
        <end position="210"/>
    </location>
</feature>
<feature type="chain" id="PRO_5040203346" evidence="7">
    <location>
        <begin position="19"/>
        <end position="439"/>
    </location>
</feature>
<gene>
    <name evidence="10" type="ORF">M0811_06687</name>
</gene>
<evidence type="ECO:0000313" key="11">
    <source>
        <dbReference type="Proteomes" id="UP001149090"/>
    </source>
</evidence>
<keyword evidence="11" id="KW-1185">Reference proteome</keyword>
<feature type="transmembrane region" description="Helical" evidence="6">
    <location>
        <begin position="230"/>
        <end position="252"/>
    </location>
</feature>
<evidence type="ECO:0000256" key="3">
    <source>
        <dbReference type="ARBA" id="ARBA00022729"/>
    </source>
</evidence>
<name>A0A9Q0LQ29_ANAIG</name>
<feature type="transmembrane region" description="Helical" evidence="6">
    <location>
        <begin position="373"/>
        <end position="393"/>
    </location>
</feature>
<feature type="transmembrane region" description="Helical" evidence="6">
    <location>
        <begin position="161"/>
        <end position="178"/>
    </location>
</feature>
<evidence type="ECO:0000259" key="8">
    <source>
        <dbReference type="Pfam" id="PF06814"/>
    </source>
</evidence>
<feature type="signal peptide" evidence="7">
    <location>
        <begin position="1"/>
        <end position="18"/>
    </location>
</feature>
<dbReference type="OrthoDB" id="29657at2759"/>
<dbReference type="GO" id="GO:0005794">
    <property type="term" value="C:Golgi apparatus"/>
    <property type="evidence" value="ECO:0007669"/>
    <property type="project" value="TreeGrafter"/>
</dbReference>
<dbReference type="PANTHER" id="PTHR21229">
    <property type="entry name" value="LUNG SEVEN TRANSMEMBRANE RECEPTOR"/>
    <property type="match status" value="1"/>
</dbReference>
<evidence type="ECO:0000256" key="1">
    <source>
        <dbReference type="ARBA" id="ARBA00004141"/>
    </source>
</evidence>
<reference evidence="10" key="1">
    <citation type="submission" date="2022-10" db="EMBL/GenBank/DDBJ databases">
        <title>Novel sulphate-reducing endosymbionts in the free-living metamonad Anaeramoeba.</title>
        <authorList>
            <person name="Jerlstrom-Hultqvist J."/>
            <person name="Cepicka I."/>
            <person name="Gallot-Lavallee L."/>
            <person name="Salas-Leiva D."/>
            <person name="Curtis B.A."/>
            <person name="Zahonova K."/>
            <person name="Pipaliya S."/>
            <person name="Dacks J."/>
            <person name="Roger A.J."/>
        </authorList>
    </citation>
    <scope>NUCLEOTIDE SEQUENCE</scope>
    <source>
        <strain evidence="10">BMAN</strain>
    </source>
</reference>
<keyword evidence="2 6" id="KW-0812">Transmembrane</keyword>
<sequence length="439" mass="51980">MKKNLLIIFFFFISFVSCRISNFKIEDDKREGFLLKKFGFDPNGIIKFKINSLTFSRHINPHEQPNIGFIIHKFLENDLENHNMVKCPFENIRKFVIVANESEWRKGFEWKIKINESQEGEYLIWYRNCEDLSVSFDLVLTLYNEGPNYLSVGEFPLPGTYLMFFFFYFVITLFWLIYLRKNKDQKINRVHFLMTALLISKMFCVLFLSIEYFDIQKSGVPNGWNIPYYIFAFFKGVLTFIVIILIGTGWSFLKKSLSLKEKRLFAIVIPLQILDNIALVVITEQNHSSKTFYIWEIIFRLVDIICVCLILFPIIWSINHLKSVANVDKSISRILGKLKLFRLFYILTVSFIYSTRILIIFLEHLLSYKYTWIAPFFDELLTFLFFVTIGYKFRPEKANPLLKITQYGETSDENEDNLEEIDLDDFDLANQSVSIVNKK</sequence>
<dbReference type="InterPro" id="IPR053937">
    <property type="entry name" value="GOST_TM"/>
</dbReference>
<feature type="domain" description="GOST seven transmembrane" evidence="8">
    <location>
        <begin position="158"/>
        <end position="399"/>
    </location>
</feature>
<dbReference type="Pfam" id="PF21904">
    <property type="entry name" value="CAND6-7_N"/>
    <property type="match status" value="1"/>
</dbReference>
<proteinExistence type="predicted"/>
<feature type="domain" description="CAND6/7 N-terminal" evidence="9">
    <location>
        <begin position="22"/>
        <end position="144"/>
    </location>
</feature>